<proteinExistence type="predicted"/>
<dbReference type="GO" id="GO:0051999">
    <property type="term" value="P:mannosyl-inositol phosphorylceramide biosynthetic process"/>
    <property type="evidence" value="ECO:0007669"/>
    <property type="project" value="TreeGrafter"/>
</dbReference>
<keyword evidence="1 2" id="KW-0808">Transferase</keyword>
<dbReference type="AlphaFoldDB" id="A0A826HV86"/>
<dbReference type="Pfam" id="PF04488">
    <property type="entry name" value="Gly_transf_sug"/>
    <property type="match status" value="1"/>
</dbReference>
<dbReference type="PANTHER" id="PTHR32385:SF15">
    <property type="entry name" value="INOSITOL PHOSPHOCERAMIDE MANNOSYLTRANSFERASE 1"/>
    <property type="match status" value="1"/>
</dbReference>
<dbReference type="PANTHER" id="PTHR32385">
    <property type="entry name" value="MANNOSYL PHOSPHORYLINOSITOL CERAMIDE SYNTHASE"/>
    <property type="match status" value="1"/>
</dbReference>
<dbReference type="SUPFAM" id="SSF53448">
    <property type="entry name" value="Nucleotide-diphospho-sugar transferases"/>
    <property type="match status" value="1"/>
</dbReference>
<dbReference type="InterPro" id="IPR051706">
    <property type="entry name" value="Glycosyltransferase_domain"/>
</dbReference>
<accession>A0A826HV86</accession>
<dbReference type="EMBL" id="CP002391">
    <property type="protein sequence ID" value="EEQ66484.2"/>
    <property type="molecule type" value="Genomic_DNA"/>
</dbReference>
<gene>
    <name evidence="2" type="ORF">LBPG_01933</name>
</gene>
<dbReference type="GO" id="GO:0000030">
    <property type="term" value="F:mannosyltransferase activity"/>
    <property type="evidence" value="ECO:0007669"/>
    <property type="project" value="TreeGrafter"/>
</dbReference>
<reference evidence="2 3" key="1">
    <citation type="submission" date="2010-12" db="EMBL/GenBank/DDBJ databases">
        <title>The Genome Sequence of Lactobacillus paracasei subsp. paracasei strain 8700:2.</title>
        <authorList>
            <consortium name="The Broad Institute Genome Sequencing Platform"/>
            <person name="Ward D."/>
            <person name="Earl A."/>
            <person name="Feldgarden M."/>
            <person name="Young S.K."/>
            <person name="Gargeya S."/>
            <person name="Zeng Q."/>
            <person name="Alvarado L."/>
            <person name="Berlin A."/>
            <person name="Bochicchio J."/>
            <person name="Chapman S.B."/>
            <person name="Chen Z."/>
            <person name="Freedman E."/>
            <person name="Gellesch M."/>
            <person name="Goldberg J."/>
            <person name="Griggs A."/>
            <person name="Gujja S."/>
            <person name="Heilman E."/>
            <person name="Heiman D."/>
            <person name="Howarth C."/>
            <person name="Mehta T."/>
            <person name="Neiman D."/>
            <person name="Pearson M."/>
            <person name="Roberts A."/>
            <person name="Saif S."/>
            <person name="Shea T."/>
            <person name="Shenoy N."/>
            <person name="Sisk P."/>
            <person name="Stolte C."/>
            <person name="Sykes S."/>
            <person name="White J."/>
            <person name="Yandava C."/>
            <person name="Saulnier D."/>
            <person name="Haas B."/>
            <person name="Nusbaum C."/>
            <person name="Birren B."/>
        </authorList>
    </citation>
    <scope>NUCLEOTIDE SEQUENCE [LARGE SCALE GENOMIC DNA]</scope>
    <source>
        <strain evidence="2 3">8700:2</strain>
    </source>
</reference>
<dbReference type="Proteomes" id="UP000015927">
    <property type="component" value="Chromosome"/>
</dbReference>
<dbReference type="InterPro" id="IPR029044">
    <property type="entry name" value="Nucleotide-diphossugar_trans"/>
</dbReference>
<name>A0A826HV86_LACPA</name>
<evidence type="ECO:0000313" key="2">
    <source>
        <dbReference type="EMBL" id="EEQ66484.2"/>
    </source>
</evidence>
<protein>
    <submittedName>
        <fullName evidence="2">Glycosyltransferase</fullName>
    </submittedName>
</protein>
<dbReference type="Gene3D" id="3.90.550.20">
    <property type="match status" value="1"/>
</dbReference>
<dbReference type="InterPro" id="IPR007577">
    <property type="entry name" value="GlycoTrfase_DXD_sugar-bd_CS"/>
</dbReference>
<evidence type="ECO:0000256" key="1">
    <source>
        <dbReference type="ARBA" id="ARBA00022679"/>
    </source>
</evidence>
<dbReference type="GO" id="GO:0016020">
    <property type="term" value="C:membrane"/>
    <property type="evidence" value="ECO:0007669"/>
    <property type="project" value="GOC"/>
</dbReference>
<organism evidence="2 3">
    <name type="scientific">Lacticaseibacillus paracasei subsp. paracasei 8700:2</name>
    <dbReference type="NCBI Taxonomy" id="537973"/>
    <lineage>
        <taxon>Bacteria</taxon>
        <taxon>Bacillati</taxon>
        <taxon>Bacillota</taxon>
        <taxon>Bacilli</taxon>
        <taxon>Lactobacillales</taxon>
        <taxon>Lactobacillaceae</taxon>
        <taxon>Lacticaseibacillus</taxon>
    </lineage>
</organism>
<dbReference type="KEGG" id="lpi:LBPG_01933"/>
<sequence>MMIPKIIHYAWFGTKPPAFVEARVQEWREKLPDWEFKFWNDQNFDLSQYAFSEKMFQAGKLGYAADELRYAVLYQYGGFYLDTDMIVKKDLAPFLKQRMVWGFQYDNSILTSFIGAEAKEPLLAKILDVYAGRRFPELQNDMQNMTSNPVVTKILMKLYPEFRMNGKQQELASGILVYPRDYFTYASRNRSANYMEHLFDNSWGSANLGLRGRFKHIFKTFFPYLWADISARRGIKSAERDGIPDQR</sequence>
<evidence type="ECO:0000313" key="3">
    <source>
        <dbReference type="Proteomes" id="UP000015927"/>
    </source>
</evidence>